<evidence type="ECO:0000313" key="1">
    <source>
        <dbReference type="EMBL" id="MFB9556723.1"/>
    </source>
</evidence>
<accession>A0ABV5QUD0</accession>
<comment type="caution">
    <text evidence="1">The sequence shown here is derived from an EMBL/GenBank/DDBJ whole genome shotgun (WGS) entry which is preliminary data.</text>
</comment>
<dbReference type="RefSeq" id="WP_345484826.1">
    <property type="nucleotide sequence ID" value="NZ_BAAAWU010000001.1"/>
</dbReference>
<dbReference type="InterPro" id="IPR011989">
    <property type="entry name" value="ARM-like"/>
</dbReference>
<sequence>MTPEEQDLVMGLVFVPGKGRTRTLDEVLAHFGETDGRVLALRLLLDAMEREDADDVEMALIVKASAGAHAEEFLEPLTELFPAEWHRGHEGVVSALGKLRSPRTVPTLALASRWVPEHLDWDENRALAVKAIWALGAVPGPEAREVLEGLRDDENEIVRENALKQLARRGEL</sequence>
<dbReference type="InterPro" id="IPR016024">
    <property type="entry name" value="ARM-type_fold"/>
</dbReference>
<organism evidence="1 2">
    <name type="scientific">Streptomyces roseoviridis</name>
    <dbReference type="NCBI Taxonomy" id="67361"/>
    <lineage>
        <taxon>Bacteria</taxon>
        <taxon>Bacillati</taxon>
        <taxon>Actinomycetota</taxon>
        <taxon>Actinomycetes</taxon>
        <taxon>Kitasatosporales</taxon>
        <taxon>Streptomycetaceae</taxon>
        <taxon>Streptomyces</taxon>
    </lineage>
</organism>
<dbReference type="Proteomes" id="UP001589716">
    <property type="component" value="Unassembled WGS sequence"/>
</dbReference>
<dbReference type="EMBL" id="JBHMCT010000013">
    <property type="protein sequence ID" value="MFB9556723.1"/>
    <property type="molecule type" value="Genomic_DNA"/>
</dbReference>
<proteinExistence type="predicted"/>
<evidence type="ECO:0000313" key="2">
    <source>
        <dbReference type="Proteomes" id="UP001589716"/>
    </source>
</evidence>
<gene>
    <name evidence="1" type="ORF">ACFFTP_21340</name>
</gene>
<dbReference type="Gene3D" id="1.25.10.10">
    <property type="entry name" value="Leucine-rich Repeat Variant"/>
    <property type="match status" value="1"/>
</dbReference>
<keyword evidence="2" id="KW-1185">Reference proteome</keyword>
<name>A0ABV5QUD0_9ACTN</name>
<dbReference type="SUPFAM" id="SSF48371">
    <property type="entry name" value="ARM repeat"/>
    <property type="match status" value="1"/>
</dbReference>
<reference evidence="1 2" key="1">
    <citation type="submission" date="2024-09" db="EMBL/GenBank/DDBJ databases">
        <authorList>
            <person name="Sun Q."/>
            <person name="Mori K."/>
        </authorList>
    </citation>
    <scope>NUCLEOTIDE SEQUENCE [LARGE SCALE GENOMIC DNA]</scope>
    <source>
        <strain evidence="1 2">JCM 4414</strain>
    </source>
</reference>
<protein>
    <submittedName>
        <fullName evidence="1">HEAT repeat domain-containing protein</fullName>
    </submittedName>
</protein>